<proteinExistence type="predicted"/>
<protein>
    <submittedName>
        <fullName evidence="2">AAA family ATPase</fullName>
    </submittedName>
</protein>
<dbReference type="Gene3D" id="3.40.50.300">
    <property type="entry name" value="P-loop containing nucleotide triphosphate hydrolases"/>
    <property type="match status" value="1"/>
</dbReference>
<dbReference type="EMBL" id="JAQQXT010000022">
    <property type="protein sequence ID" value="MDC8774430.1"/>
    <property type="molecule type" value="Genomic_DNA"/>
</dbReference>
<feature type="domain" description="AAA+ ATPase" evidence="1">
    <location>
        <begin position="129"/>
        <end position="273"/>
    </location>
</feature>
<dbReference type="SUPFAM" id="SSF52540">
    <property type="entry name" value="P-loop containing nucleoside triphosphate hydrolases"/>
    <property type="match status" value="1"/>
</dbReference>
<evidence type="ECO:0000313" key="2">
    <source>
        <dbReference type="EMBL" id="MDC8774430.1"/>
    </source>
</evidence>
<sequence>MSQKIITTHHSADRAQLAFYVETLLADARADFDAESRSMTCSQTIAVYTKDNLEQFKDFWGGARSDGSTNAQSVLKALEKHPTPWRCSPAPADLAFAEFERRFPNFSEPIGDMRRAAALASLGAGRPLTLSPMLLDGPPGIGKSRFASELASLLGVPMRSFSMAVSSAAFSLGGLNPQYASGGPGLLVRSVADLGVPDPVIVVDEIDKAQRNGNSDPTSPLLELFEMGTAARFIDEGLMMPLNLSGIRWVCTCNDAEQIDDPLRSRLVHYQIPAPTPEQMRVLASTTYRDVIASGDLSSHFDPDLPEHVRDELVELVPRDLARVIRTALGAAAIDRRSTLRLSDLPSTRKAGRPRIGFC</sequence>
<comment type="caution">
    <text evidence="2">The sequence shown here is derived from an EMBL/GenBank/DDBJ whole genome shotgun (WGS) entry which is preliminary data.</text>
</comment>
<dbReference type="InterPro" id="IPR027417">
    <property type="entry name" value="P-loop_NTPase"/>
</dbReference>
<dbReference type="Proteomes" id="UP001221189">
    <property type="component" value="Unassembled WGS sequence"/>
</dbReference>
<evidence type="ECO:0000259" key="1">
    <source>
        <dbReference type="SMART" id="SM00382"/>
    </source>
</evidence>
<dbReference type="PANTHER" id="PTHR43718:SF2">
    <property type="entry name" value="LON PROTEASE HOMOLOG, MITOCHONDRIAL"/>
    <property type="match status" value="1"/>
</dbReference>
<name>A0ABT5KKM9_9BURK</name>
<evidence type="ECO:0000313" key="3">
    <source>
        <dbReference type="Proteomes" id="UP001221189"/>
    </source>
</evidence>
<gene>
    <name evidence="2" type="ORF">PRZ03_22940</name>
</gene>
<keyword evidence="3" id="KW-1185">Reference proteome</keyword>
<dbReference type="SMART" id="SM00382">
    <property type="entry name" value="AAA"/>
    <property type="match status" value="1"/>
</dbReference>
<dbReference type="PANTHER" id="PTHR43718">
    <property type="entry name" value="LON PROTEASE"/>
    <property type="match status" value="1"/>
</dbReference>
<dbReference type="InterPro" id="IPR027065">
    <property type="entry name" value="Lon_Prtase"/>
</dbReference>
<organism evidence="2 3">
    <name type="scientific">Roseateles albus</name>
    <dbReference type="NCBI Taxonomy" id="2987525"/>
    <lineage>
        <taxon>Bacteria</taxon>
        <taxon>Pseudomonadati</taxon>
        <taxon>Pseudomonadota</taxon>
        <taxon>Betaproteobacteria</taxon>
        <taxon>Burkholderiales</taxon>
        <taxon>Sphaerotilaceae</taxon>
        <taxon>Roseateles</taxon>
    </lineage>
</organism>
<dbReference type="InterPro" id="IPR003593">
    <property type="entry name" value="AAA+_ATPase"/>
</dbReference>
<dbReference type="InterPro" id="IPR003959">
    <property type="entry name" value="ATPase_AAA_core"/>
</dbReference>
<dbReference type="Pfam" id="PF00004">
    <property type="entry name" value="AAA"/>
    <property type="match status" value="1"/>
</dbReference>
<accession>A0ABT5KKM9</accession>
<reference evidence="2 3" key="1">
    <citation type="submission" date="2022-10" db="EMBL/GenBank/DDBJ databases">
        <title>Paucibacter sp. hw1 Genome sequencing.</title>
        <authorList>
            <person name="Park S."/>
        </authorList>
    </citation>
    <scope>NUCLEOTIDE SEQUENCE [LARGE SCALE GENOMIC DNA]</scope>
    <source>
        <strain evidence="3">hw1</strain>
    </source>
</reference>